<sequence>MGEPDDEITFEFLPLIRCYRSGRVDRLLPDTRVPPFVDAATGVASRDVTIDPATGLWARLYLPDLDGGERKLLPVVVYLHGGGLVVGSAADALEHGFANRLCARARALVVSVDYRLAPEHPVPACYDDAWSALQWAVAAASADPWLRDHGDRERVFVLGYSAGGNIAHNVTLRAGAEELPGGASVKGMALLHPYFMAAKKADGEVKNAWLRGKLEEMWALACGGGRTTAGLDDPRINPVADGAPSLRRLGCDRVLVCLADDELEVRGKAYYDGLLESGWAEDAAELLVSGEDHEYVHRDPDSAKAVVVMDRLAALFGGKN</sequence>
<dbReference type="EnsemblPlants" id="OGLUM08G18800.1">
    <property type="protein sequence ID" value="OGLUM08G18800.1"/>
    <property type="gene ID" value="OGLUM08G18800"/>
</dbReference>
<dbReference type="SUPFAM" id="SSF53474">
    <property type="entry name" value="alpha/beta-Hydrolases"/>
    <property type="match status" value="1"/>
</dbReference>
<feature type="domain" description="Alpha/beta hydrolase fold-3" evidence="1">
    <location>
        <begin position="76"/>
        <end position="295"/>
    </location>
</feature>
<dbReference type="InterPro" id="IPR013094">
    <property type="entry name" value="AB_hydrolase_3"/>
</dbReference>
<dbReference type="Gramene" id="OGLUM08G18800.1">
    <property type="protein sequence ID" value="OGLUM08G18800.1"/>
    <property type="gene ID" value="OGLUM08G18800"/>
</dbReference>
<dbReference type="InterPro" id="IPR029058">
    <property type="entry name" value="AB_hydrolase_fold"/>
</dbReference>
<dbReference type="PANTHER" id="PTHR23024:SF458">
    <property type="entry name" value="ALPHA_BETA HYDROLASE FOLD-3 DOMAIN-CONTAINING PROTEIN"/>
    <property type="match status" value="1"/>
</dbReference>
<name>A0A0E0AWJ5_9ORYZ</name>
<dbReference type="eggNOG" id="KOG1515">
    <property type="taxonomic scope" value="Eukaryota"/>
</dbReference>
<evidence type="ECO:0000313" key="2">
    <source>
        <dbReference type="EnsemblPlants" id="OGLUM08G18800.1"/>
    </source>
</evidence>
<organism evidence="2">
    <name type="scientific">Oryza glumipatula</name>
    <dbReference type="NCBI Taxonomy" id="40148"/>
    <lineage>
        <taxon>Eukaryota</taxon>
        <taxon>Viridiplantae</taxon>
        <taxon>Streptophyta</taxon>
        <taxon>Embryophyta</taxon>
        <taxon>Tracheophyta</taxon>
        <taxon>Spermatophyta</taxon>
        <taxon>Magnoliopsida</taxon>
        <taxon>Liliopsida</taxon>
        <taxon>Poales</taxon>
        <taxon>Poaceae</taxon>
        <taxon>BOP clade</taxon>
        <taxon>Oryzoideae</taxon>
        <taxon>Oryzeae</taxon>
        <taxon>Oryzinae</taxon>
        <taxon>Oryza</taxon>
    </lineage>
</organism>
<dbReference type="STRING" id="40148.A0A0E0AWJ5"/>
<dbReference type="Pfam" id="PF07859">
    <property type="entry name" value="Abhydrolase_3"/>
    <property type="match status" value="1"/>
</dbReference>
<dbReference type="Proteomes" id="UP000026961">
    <property type="component" value="Chromosome 8"/>
</dbReference>
<proteinExistence type="predicted"/>
<reference evidence="2" key="1">
    <citation type="submission" date="2015-04" db="UniProtKB">
        <authorList>
            <consortium name="EnsemblPlants"/>
        </authorList>
    </citation>
    <scope>IDENTIFICATION</scope>
</reference>
<dbReference type="PANTHER" id="PTHR23024">
    <property type="entry name" value="ARYLACETAMIDE DEACETYLASE"/>
    <property type="match status" value="1"/>
</dbReference>
<dbReference type="GO" id="GO:0016787">
    <property type="term" value="F:hydrolase activity"/>
    <property type="evidence" value="ECO:0007669"/>
    <property type="project" value="InterPro"/>
</dbReference>
<protein>
    <recommendedName>
        <fullName evidence="1">Alpha/beta hydrolase fold-3 domain-containing protein</fullName>
    </recommendedName>
</protein>
<dbReference type="InterPro" id="IPR050466">
    <property type="entry name" value="Carboxylest/Gibb_receptor"/>
</dbReference>
<evidence type="ECO:0000313" key="3">
    <source>
        <dbReference type="Proteomes" id="UP000026961"/>
    </source>
</evidence>
<keyword evidence="3" id="KW-1185">Reference proteome</keyword>
<reference evidence="2" key="2">
    <citation type="submission" date="2018-05" db="EMBL/GenBank/DDBJ databases">
        <title>OgluRS3 (Oryza glumaepatula Reference Sequence Version 3).</title>
        <authorList>
            <person name="Zhang J."/>
            <person name="Kudrna D."/>
            <person name="Lee S."/>
            <person name="Talag J."/>
            <person name="Welchert J."/>
            <person name="Wing R.A."/>
        </authorList>
    </citation>
    <scope>NUCLEOTIDE SEQUENCE [LARGE SCALE GENOMIC DNA]</scope>
</reference>
<dbReference type="HOGENOM" id="CLU_012494_22_0_1"/>
<evidence type="ECO:0000259" key="1">
    <source>
        <dbReference type="Pfam" id="PF07859"/>
    </source>
</evidence>
<accession>A0A0E0AWJ5</accession>
<dbReference type="Gene3D" id="3.40.50.1820">
    <property type="entry name" value="alpha/beta hydrolase"/>
    <property type="match status" value="1"/>
</dbReference>
<dbReference type="AlphaFoldDB" id="A0A0E0AWJ5"/>